<evidence type="ECO:0000313" key="2">
    <source>
        <dbReference type="EMBL" id="KAG6933752.1"/>
    </source>
</evidence>
<comment type="caution">
    <text evidence="2">The sequence shown here is derived from an EMBL/GenBank/DDBJ whole genome shotgun (WGS) entry which is preliminary data.</text>
</comment>
<feature type="compositionally biased region" description="Polar residues" evidence="1">
    <location>
        <begin position="186"/>
        <end position="199"/>
    </location>
</feature>
<organism evidence="2 3">
    <name type="scientific">Chelydra serpentina</name>
    <name type="common">Snapping turtle</name>
    <name type="synonym">Testudo serpentina</name>
    <dbReference type="NCBI Taxonomy" id="8475"/>
    <lineage>
        <taxon>Eukaryota</taxon>
        <taxon>Metazoa</taxon>
        <taxon>Chordata</taxon>
        <taxon>Craniata</taxon>
        <taxon>Vertebrata</taxon>
        <taxon>Euteleostomi</taxon>
        <taxon>Archelosauria</taxon>
        <taxon>Testudinata</taxon>
        <taxon>Testudines</taxon>
        <taxon>Cryptodira</taxon>
        <taxon>Durocryptodira</taxon>
        <taxon>Americhelydia</taxon>
        <taxon>Chelydroidea</taxon>
        <taxon>Chelydridae</taxon>
        <taxon>Chelydra</taxon>
    </lineage>
</organism>
<dbReference type="EMBL" id="JAHGAV010000068">
    <property type="protein sequence ID" value="KAG6933752.1"/>
    <property type="molecule type" value="Genomic_DNA"/>
</dbReference>
<feature type="region of interest" description="Disordered" evidence="1">
    <location>
        <begin position="92"/>
        <end position="199"/>
    </location>
</feature>
<evidence type="ECO:0000313" key="3">
    <source>
        <dbReference type="Proteomes" id="UP000765507"/>
    </source>
</evidence>
<protein>
    <submittedName>
        <fullName evidence="2">Coiled-coil domain containing 190</fullName>
    </submittedName>
</protein>
<feature type="non-terminal residue" evidence="2">
    <location>
        <position position="344"/>
    </location>
</feature>
<dbReference type="OrthoDB" id="10050903at2759"/>
<dbReference type="Proteomes" id="UP000765507">
    <property type="component" value="Unassembled WGS sequence"/>
</dbReference>
<evidence type="ECO:0000256" key="1">
    <source>
        <dbReference type="SAM" id="MobiDB-lite"/>
    </source>
</evidence>
<dbReference type="Pfam" id="PF15768">
    <property type="entry name" value="CC190"/>
    <property type="match status" value="1"/>
</dbReference>
<proteinExistence type="predicted"/>
<feature type="compositionally biased region" description="Polar residues" evidence="1">
    <location>
        <begin position="125"/>
        <end position="134"/>
    </location>
</feature>
<reference evidence="2 3" key="1">
    <citation type="journal article" date="2020" name="G3 (Bethesda)">
        <title>Draft Genome of the Common Snapping Turtle, Chelydra serpentina, a Model for Phenotypic Plasticity in Reptiles.</title>
        <authorList>
            <person name="Das D."/>
            <person name="Singh S.K."/>
            <person name="Bierstedt J."/>
            <person name="Erickson A."/>
            <person name="Galli G.L.J."/>
            <person name="Crossley D.A. 2nd"/>
            <person name="Rhen T."/>
        </authorList>
    </citation>
    <scope>NUCLEOTIDE SEQUENCE [LARGE SCALE GENOMIC DNA]</scope>
    <source>
        <strain evidence="2">KW</strain>
    </source>
</reference>
<dbReference type="PANTHER" id="PTHR36871">
    <property type="entry name" value="COILED-COIL DOMAIN-CONTAINING PROTEIN 190"/>
    <property type="match status" value="1"/>
</dbReference>
<keyword evidence="3" id="KW-1185">Reference proteome</keyword>
<accession>A0A8T1SWZ8</accession>
<dbReference type="PANTHER" id="PTHR36871:SF1">
    <property type="entry name" value="COILED-COIL DOMAIN-CONTAINING PROTEIN 190"/>
    <property type="match status" value="1"/>
</dbReference>
<dbReference type="AlphaFoldDB" id="A0A8T1SWZ8"/>
<sequence>KCQSGESALTGPFCGAVLSGTSQPRRGAAVGIIHRSKTSMAEGDPSRRWELERRDVKQAEARLSHGLQDLEEARLYHMNSIIKEQRQIQKELQRLQQGNSRKKAHATLGDPSQEVGKKSALPTLPTLSAQQHSNSRAERLRAPRSTLPKMEGPARAVQSPLQHQTCNRDVLDDAGQESSGRHESPSTRTQAKAASSITDINLSDLRHSVARRLSLSANPAEKEETSSQGELGTGPTVLPHGQAEARRDAMPKPTSCTERRKPSLGYEKLSSDTDAYAPDSSHLRPTHSRPGFLELYAEARNARYIRHKGIPASEKELSLQEIFGHENSLYPIPPAAEQEQHNPE</sequence>
<name>A0A8T1SWZ8_CHESE</name>
<feature type="region of interest" description="Disordered" evidence="1">
    <location>
        <begin position="215"/>
        <end position="288"/>
    </location>
</feature>
<gene>
    <name evidence="2" type="primary">CCDC190</name>
    <name evidence="2" type="ORF">G0U57_018540</name>
</gene>
<dbReference type="InterPro" id="IPR031525">
    <property type="entry name" value="CC190"/>
</dbReference>